<dbReference type="Proteomes" id="UP001139981">
    <property type="component" value="Unassembled WGS sequence"/>
</dbReference>
<proteinExistence type="predicted"/>
<accession>A0ACC1M3F5</accession>
<name>A0ACC1M3F5_9FUNG</name>
<comment type="caution">
    <text evidence="1">The sequence shown here is derived from an EMBL/GenBank/DDBJ whole genome shotgun (WGS) entry which is preliminary data.</text>
</comment>
<keyword evidence="2" id="KW-1185">Reference proteome</keyword>
<dbReference type="EMBL" id="JANBVB010000319">
    <property type="protein sequence ID" value="KAJ2895194.1"/>
    <property type="molecule type" value="Genomic_DNA"/>
</dbReference>
<reference evidence="1" key="1">
    <citation type="submission" date="2022-07" db="EMBL/GenBank/DDBJ databases">
        <title>Phylogenomic reconstructions and comparative analyses of Kickxellomycotina fungi.</title>
        <authorList>
            <person name="Reynolds N.K."/>
            <person name="Stajich J.E."/>
            <person name="Barry K."/>
            <person name="Grigoriev I.V."/>
            <person name="Crous P."/>
            <person name="Smith M.E."/>
        </authorList>
    </citation>
    <scope>NUCLEOTIDE SEQUENCE</scope>
    <source>
        <strain evidence="1">CBS 190363</strain>
    </source>
</reference>
<evidence type="ECO:0000313" key="1">
    <source>
        <dbReference type="EMBL" id="KAJ2895194.1"/>
    </source>
</evidence>
<gene>
    <name evidence="1" type="primary">ABCC2</name>
    <name evidence="1" type="ORF">IWW38_002365</name>
</gene>
<sequence length="1058" mass="118530">MSAISMALAEILNVWVAASWIGWRALVPIAVALGHWLLTRMVTNKIEQLREQNRSKEPPNFRNNVVALLRHIRTVKFYAWEDVFGNTCCPGVRDLEYQPPIVWRIIQGTLNTFSHAAAEVSSVLAISSYINAVGTITYTDIFLLRTFIWSLTNSTGTAVELAEKLVLFRLDKAILQEFFDADYVEYIERVPVAGDLAVDLSECTFIWSTKGGYSLAPITLQIKAGQFVTVVGRIGSGKSSFLSAICGEMPIVGGQGRVYGRIGYVEQKPWIMNATFRDNVIMGADFDESFFWQVVDACALSMDVQLFPNSDLTMIGTNGVNLSGGQKVRLALARALYLRADIYVLDDLLSAVDAHVERHIVERVLSVDGIIGQKTRILVTHAEHLVPLSDTVITFAKGSMSVMRQTPLALNAIVNRTTDSLLCFSASDSSSVDQPAGAADMYEKLPEYPKIPSKWLAIWQFVKLSGYGTVAIVLATQLVQTYALYYAQSLCASLMTDRNPATMLQSLKDYVVVNALVGIGSRQFFYLEDWIRKTVWTTKLERKMRTRILDLILSMPLPLLESLPSSTMRDLYYHNVQRLSHSFPRDLSGILLGTYLSNISTLALVANSSPWLLLLCGPFALVNCAMDGWYGDTDDRLRNVSREIISRQQERINSALNVNLPLLRVHNIVDTYLDKLSRLKSMSISGEKCIDATQGARELVKLLCDETIKTAVLLFMLGRQFFLSVPLHPGELDATTDMVDRLFSSTRDVISPGGIDETYVEPLSEYISYTENMPREQPRVIADSRPRASWPEAGEIEFRQYCLRYRPELEPTLKSLSLVVRSKEKVGVVGRTGAGKSSLTYALMRLVEADSGSIIIDGTDISTIGLHDLRSRISIIPQDPSLFEGTIRDNLDPDHQYTDDEVWTAINACGVSHMLERKLSSTPTEALGDVHWRKRTGLDRWVRKNGANFSVGQRQLVSLCRALLWRRKILVLDEATANVDSETDRIMQSVIRREFKDCTVLTIAHRLNTIMDSDRVLVMDQGNVVEFDAPANLLARGDNHFSRLVESMRLSQRQNKQQ</sequence>
<protein>
    <submittedName>
        <fullName evidence="1">Canalicular multispecific organic anion transporter 1</fullName>
    </submittedName>
</protein>
<organism evidence="1 2">
    <name type="scientific">Coemansia aciculifera</name>
    <dbReference type="NCBI Taxonomy" id="417176"/>
    <lineage>
        <taxon>Eukaryota</taxon>
        <taxon>Fungi</taxon>
        <taxon>Fungi incertae sedis</taxon>
        <taxon>Zoopagomycota</taxon>
        <taxon>Kickxellomycotina</taxon>
        <taxon>Kickxellomycetes</taxon>
        <taxon>Kickxellales</taxon>
        <taxon>Kickxellaceae</taxon>
        <taxon>Coemansia</taxon>
    </lineage>
</organism>
<evidence type="ECO:0000313" key="2">
    <source>
        <dbReference type="Proteomes" id="UP001139981"/>
    </source>
</evidence>